<dbReference type="RefSeq" id="WP_184309364.1">
    <property type="nucleotide sequence ID" value="NZ_JACHEN010000006.1"/>
</dbReference>
<evidence type="ECO:0000256" key="5">
    <source>
        <dbReference type="ARBA" id="ARBA00023136"/>
    </source>
</evidence>
<dbReference type="InterPro" id="IPR001851">
    <property type="entry name" value="ABC_transp_permease"/>
</dbReference>
<evidence type="ECO:0000256" key="1">
    <source>
        <dbReference type="ARBA" id="ARBA00004651"/>
    </source>
</evidence>
<feature type="transmembrane region" description="Helical" evidence="6">
    <location>
        <begin position="320"/>
        <end position="336"/>
    </location>
</feature>
<comment type="subcellular location">
    <subcellularLocation>
        <location evidence="1">Cell membrane</location>
        <topology evidence="1">Multi-pass membrane protein</topology>
    </subcellularLocation>
</comment>
<comment type="caution">
    <text evidence="7">The sequence shown here is derived from an EMBL/GenBank/DDBJ whole genome shotgun (WGS) entry which is preliminary data.</text>
</comment>
<name>A0A841KP82_9FIRM</name>
<evidence type="ECO:0000256" key="4">
    <source>
        <dbReference type="ARBA" id="ARBA00022989"/>
    </source>
</evidence>
<keyword evidence="8" id="KW-1185">Reference proteome</keyword>
<dbReference type="GO" id="GO:0005886">
    <property type="term" value="C:plasma membrane"/>
    <property type="evidence" value="ECO:0007669"/>
    <property type="project" value="UniProtKB-SubCell"/>
</dbReference>
<feature type="transmembrane region" description="Helical" evidence="6">
    <location>
        <begin position="230"/>
        <end position="254"/>
    </location>
</feature>
<evidence type="ECO:0000256" key="6">
    <source>
        <dbReference type="SAM" id="Phobius"/>
    </source>
</evidence>
<feature type="transmembrane region" description="Helical" evidence="6">
    <location>
        <begin position="113"/>
        <end position="135"/>
    </location>
</feature>
<protein>
    <submittedName>
        <fullName evidence="7">Methyl-galactoside transport system permease protein</fullName>
    </submittedName>
</protein>
<keyword evidence="4 6" id="KW-1133">Transmembrane helix</keyword>
<evidence type="ECO:0000256" key="2">
    <source>
        <dbReference type="ARBA" id="ARBA00022475"/>
    </source>
</evidence>
<evidence type="ECO:0000256" key="3">
    <source>
        <dbReference type="ARBA" id="ARBA00022692"/>
    </source>
</evidence>
<dbReference type="PANTHER" id="PTHR32196:SF18">
    <property type="entry name" value="GALACTOSE_METHYL GALACTOSIDE IMPORT PERMEASE PROTEIN MGLC"/>
    <property type="match status" value="1"/>
</dbReference>
<dbReference type="PANTHER" id="PTHR32196">
    <property type="entry name" value="ABC TRANSPORTER PERMEASE PROTEIN YPHD-RELATED-RELATED"/>
    <property type="match status" value="1"/>
</dbReference>
<reference evidence="7 8" key="1">
    <citation type="submission" date="2020-08" db="EMBL/GenBank/DDBJ databases">
        <title>Genomic Encyclopedia of Type Strains, Phase IV (KMG-IV): sequencing the most valuable type-strain genomes for metagenomic binning, comparative biology and taxonomic classification.</title>
        <authorList>
            <person name="Goeker M."/>
        </authorList>
    </citation>
    <scope>NUCLEOTIDE SEQUENCE [LARGE SCALE GENOMIC DNA]</scope>
    <source>
        <strain evidence="7 8">DSM 103526</strain>
    </source>
</reference>
<gene>
    <name evidence="7" type="ORF">HNQ80_001336</name>
</gene>
<organism evidence="7 8">
    <name type="scientific">Anaerosolibacter carboniphilus</name>
    <dbReference type="NCBI Taxonomy" id="1417629"/>
    <lineage>
        <taxon>Bacteria</taxon>
        <taxon>Bacillati</taxon>
        <taxon>Bacillota</taxon>
        <taxon>Clostridia</taxon>
        <taxon>Peptostreptococcales</taxon>
        <taxon>Thermotaleaceae</taxon>
        <taxon>Anaerosolibacter</taxon>
    </lineage>
</organism>
<keyword evidence="2" id="KW-1003">Cell membrane</keyword>
<keyword evidence="5 6" id="KW-0472">Membrane</keyword>
<feature type="transmembrane region" description="Helical" evidence="6">
    <location>
        <begin position="185"/>
        <end position="210"/>
    </location>
</feature>
<sequence length="345" mass="36924">MSSVTEKLRNLTKKDVTTWMMNNAIFIVLVVLLLVIISISPDFVSINNFRNILTQASTRIIIALGVGALIITQGTDLSAGRQVGLAAVISASLLQAPTYLYRMYPDLPAMPIIVPILFAATITAIFGLINGFIIAKLNVTPFITTLGTMIIIYGVNSIYFDRPPYGAQPIGGLDPRYMKFAQGSFNIGGFALPYLVVYAAIVTVLIWVLWNKTRIGKNIFAVGGNPEAAVVSGVSLVKTLLFVYTLAGFLYGFAGSLEAARVGSATNNTGNMYELDAIAACVVGGVSFSGGIGTVQGVVTGVLIFQVINYGLAFIGVNPYLQYIIKGLIIITAVAIDTRKYLKKK</sequence>
<dbReference type="Proteomes" id="UP000579281">
    <property type="component" value="Unassembled WGS sequence"/>
</dbReference>
<keyword evidence="3 6" id="KW-0812">Transmembrane</keyword>
<feature type="transmembrane region" description="Helical" evidence="6">
    <location>
        <begin position="141"/>
        <end position="160"/>
    </location>
</feature>
<feature type="transmembrane region" description="Helical" evidence="6">
    <location>
        <begin position="83"/>
        <end position="101"/>
    </location>
</feature>
<dbReference type="GO" id="GO:0022857">
    <property type="term" value="F:transmembrane transporter activity"/>
    <property type="evidence" value="ECO:0007669"/>
    <property type="project" value="InterPro"/>
</dbReference>
<proteinExistence type="predicted"/>
<dbReference type="CDD" id="cd06579">
    <property type="entry name" value="TM_PBP1_transp_AraH_like"/>
    <property type="match status" value="1"/>
</dbReference>
<feature type="transmembrane region" description="Helical" evidence="6">
    <location>
        <begin position="52"/>
        <end position="71"/>
    </location>
</feature>
<evidence type="ECO:0000313" key="8">
    <source>
        <dbReference type="Proteomes" id="UP000579281"/>
    </source>
</evidence>
<dbReference type="EMBL" id="JACHEN010000006">
    <property type="protein sequence ID" value="MBB6215247.1"/>
    <property type="molecule type" value="Genomic_DNA"/>
</dbReference>
<feature type="transmembrane region" description="Helical" evidence="6">
    <location>
        <begin position="20"/>
        <end position="40"/>
    </location>
</feature>
<evidence type="ECO:0000313" key="7">
    <source>
        <dbReference type="EMBL" id="MBB6215247.1"/>
    </source>
</evidence>
<dbReference type="AlphaFoldDB" id="A0A841KP82"/>
<feature type="transmembrane region" description="Helical" evidence="6">
    <location>
        <begin position="275"/>
        <end position="308"/>
    </location>
</feature>
<dbReference type="Pfam" id="PF02653">
    <property type="entry name" value="BPD_transp_2"/>
    <property type="match status" value="1"/>
</dbReference>
<accession>A0A841KP82</accession>
<dbReference type="NCBIfam" id="NF007014">
    <property type="entry name" value="PRK09478.1"/>
    <property type="match status" value="1"/>
</dbReference>